<evidence type="ECO:0000256" key="2">
    <source>
        <dbReference type="ARBA" id="ARBA00010270"/>
    </source>
</evidence>
<evidence type="ECO:0000256" key="3">
    <source>
        <dbReference type="ARBA" id="ARBA00020552"/>
    </source>
</evidence>
<feature type="compositionally biased region" description="Polar residues" evidence="7">
    <location>
        <begin position="201"/>
        <end position="220"/>
    </location>
</feature>
<gene>
    <name evidence="9" type="ORF">HT585_31085</name>
</gene>
<dbReference type="RefSeq" id="WP_176356636.1">
    <property type="nucleotide sequence ID" value="NZ_JABWDU010000017.1"/>
</dbReference>
<name>A0A7Y6QCX1_9HYPH</name>
<comment type="caution">
    <text evidence="9">The sequence shown here is derived from an EMBL/GenBank/DDBJ whole genome shotgun (WGS) entry which is preliminary data.</text>
</comment>
<accession>A0A7Y6QCX1</accession>
<evidence type="ECO:0000256" key="1">
    <source>
        <dbReference type="ARBA" id="ARBA00004167"/>
    </source>
</evidence>
<sequence>MRELLTSLLLASCMLPIAAGGMQLSSELAESSVPGSLIDLNDEPLWSSGVRRVDPSQQAYERLPATGVTNNMVVEGNLTERVKITVGGFPDRVHASNGPNAKPDILADLQAAKTREWCSTRYRSYDPDDNSYQPYGGGPRRTCATPIEMPMAPGRQVAYIGSANEPDANARWCRERYSSYRVEDNSYQPFSGGRKPCPGPRSQSASNSDRTAVGSSVIQF</sequence>
<dbReference type="Proteomes" id="UP000520198">
    <property type="component" value="Unassembled WGS sequence"/>
</dbReference>
<comment type="similarity">
    <text evidence="2">Belongs to the BA14k family.</text>
</comment>
<evidence type="ECO:0000256" key="5">
    <source>
        <dbReference type="ARBA" id="ARBA00022734"/>
    </source>
</evidence>
<keyword evidence="8" id="KW-0732">Signal</keyword>
<proteinExistence type="inferred from homology"/>
<organism evidence="9 10">
    <name type="scientific">Ensifer oleiphilus</name>
    <dbReference type="NCBI Taxonomy" id="2742698"/>
    <lineage>
        <taxon>Bacteria</taxon>
        <taxon>Pseudomonadati</taxon>
        <taxon>Pseudomonadota</taxon>
        <taxon>Alphaproteobacteria</taxon>
        <taxon>Hyphomicrobiales</taxon>
        <taxon>Rhizobiaceae</taxon>
        <taxon>Sinorhizobium/Ensifer group</taxon>
        <taxon>Ensifer</taxon>
    </lineage>
</organism>
<comment type="subcellular location">
    <subcellularLocation>
        <location evidence="1">Membrane</location>
        <topology evidence="1">Single-pass membrane protein</topology>
    </subcellularLocation>
</comment>
<dbReference type="GO" id="GO:0016020">
    <property type="term" value="C:membrane"/>
    <property type="evidence" value="ECO:0007669"/>
    <property type="project" value="UniProtKB-SubCell"/>
</dbReference>
<evidence type="ECO:0000313" key="9">
    <source>
        <dbReference type="EMBL" id="NVD43314.1"/>
    </source>
</evidence>
<dbReference type="Pfam" id="PF07886">
    <property type="entry name" value="BA14K"/>
    <property type="match status" value="2"/>
</dbReference>
<feature type="chain" id="PRO_5031542099" description="Lectin-like protein BA14k" evidence="8">
    <location>
        <begin position="19"/>
        <end position="220"/>
    </location>
</feature>
<dbReference type="AlphaFoldDB" id="A0A7Y6QCX1"/>
<evidence type="ECO:0000256" key="4">
    <source>
        <dbReference type="ARBA" id="ARBA00022475"/>
    </source>
</evidence>
<evidence type="ECO:0000313" key="10">
    <source>
        <dbReference type="Proteomes" id="UP000520198"/>
    </source>
</evidence>
<evidence type="ECO:0000256" key="6">
    <source>
        <dbReference type="ARBA" id="ARBA00025321"/>
    </source>
</evidence>
<feature type="signal peptide" evidence="8">
    <location>
        <begin position="1"/>
        <end position="18"/>
    </location>
</feature>
<reference evidence="9 10" key="1">
    <citation type="submission" date="2020-06" db="EMBL/GenBank/DDBJ databases">
        <authorList>
            <person name="Grouzdev D.S."/>
        </authorList>
    </citation>
    <scope>NUCLEOTIDE SEQUENCE [LARGE SCALE GENOMIC DNA]</scope>
    <source>
        <strain evidence="9 10">HO-A22</strain>
    </source>
</reference>
<protein>
    <recommendedName>
        <fullName evidence="3">Lectin-like protein BA14k</fullName>
    </recommendedName>
</protein>
<dbReference type="EMBL" id="JABWDU010000017">
    <property type="protein sequence ID" value="NVD43314.1"/>
    <property type="molecule type" value="Genomic_DNA"/>
</dbReference>
<keyword evidence="10" id="KW-1185">Reference proteome</keyword>
<feature type="region of interest" description="Disordered" evidence="7">
    <location>
        <begin position="184"/>
        <end position="220"/>
    </location>
</feature>
<dbReference type="GO" id="GO:0030246">
    <property type="term" value="F:carbohydrate binding"/>
    <property type="evidence" value="ECO:0007669"/>
    <property type="project" value="UniProtKB-KW"/>
</dbReference>
<evidence type="ECO:0000256" key="7">
    <source>
        <dbReference type="SAM" id="MobiDB-lite"/>
    </source>
</evidence>
<dbReference type="InterPro" id="IPR012413">
    <property type="entry name" value="BA14K"/>
</dbReference>
<keyword evidence="4" id="KW-0472">Membrane</keyword>
<keyword evidence="4" id="KW-1003">Cell membrane</keyword>
<comment type="function">
    <text evidence="6">Has immunoglobulin-binding and hemagglutination properties, and can bind to mannose. Essential for virulence. May be involved in LPS biosynthesis or polysaccharide transport.</text>
</comment>
<evidence type="ECO:0000256" key="8">
    <source>
        <dbReference type="SAM" id="SignalP"/>
    </source>
</evidence>
<keyword evidence="5" id="KW-0430">Lectin</keyword>